<dbReference type="GO" id="GO:0006508">
    <property type="term" value="P:proteolysis"/>
    <property type="evidence" value="ECO:0007669"/>
    <property type="project" value="InterPro"/>
</dbReference>
<dbReference type="AlphaFoldDB" id="A0A060JBG0"/>
<dbReference type="EC" id="3.4.16.4" evidence="4"/>
<name>A0A060JBG0_9MICO</name>
<dbReference type="Gene3D" id="3.50.80.20">
    <property type="entry name" value="D-Ala-D-Ala carboxypeptidase C, peptidase S13"/>
    <property type="match status" value="1"/>
</dbReference>
<evidence type="ECO:0000313" key="4">
    <source>
        <dbReference type="EMBL" id="AIC47166.1"/>
    </source>
</evidence>
<dbReference type="PANTHER" id="PTHR30023">
    <property type="entry name" value="D-ALANYL-D-ALANINE CARBOXYPEPTIDASE"/>
    <property type="match status" value="1"/>
</dbReference>
<sequence>MSPVNQGFTYFKEVGKGALIGLGILALIIGGFSVGGLGSANNAQAPQVSASVDASASPSPSSSSARSCSVAELAADPRLAKLSGVVINSATDEVLFDRNANVPASTASVMKTLTAAAAILTLGPNYRVETRVYQDATDPGTIILVGGGDPTLSKTAAGKQSVYVDAPKLSTLALNVNKKLAATPITKIIVDATLFSGPTWEPSWEKSELTEGYMSEVTALQVDGDRANPAAETSRRSTSSVMNAGNAFKKALGANAAGATVVAAAMPSDASQIASVSSQPISKWITHMLQVSDNTQAEALARLVALDQGLSGSFASIDAAIKKAVAPLGLNLSGMSIRDGSGLSDYNAVSPTVFAKLMQLVNKPGSGIDLIRQGLPVSAESGSLADRFKGDNIDAAGHVFAKTGWIKKGYTLAGIINAKDSTTLTFAVYALGDVKADAKQAIDNLVTGFYRCGDQLSNQ</sequence>
<evidence type="ECO:0000256" key="3">
    <source>
        <dbReference type="SAM" id="Phobius"/>
    </source>
</evidence>
<dbReference type="EMBL" id="CP007490">
    <property type="protein sequence ID" value="AIC47166.1"/>
    <property type="molecule type" value="Genomic_DNA"/>
</dbReference>
<dbReference type="GO" id="GO:0000270">
    <property type="term" value="P:peptidoglycan metabolic process"/>
    <property type="evidence" value="ECO:0007669"/>
    <property type="project" value="TreeGrafter"/>
</dbReference>
<dbReference type="SUPFAM" id="SSF56601">
    <property type="entry name" value="beta-lactamase/transpeptidase-like"/>
    <property type="match status" value="1"/>
</dbReference>
<keyword evidence="4" id="KW-0645">Protease</keyword>
<comment type="similarity">
    <text evidence="1">Belongs to the peptidase S13 family.</text>
</comment>
<dbReference type="EC" id="3.4.21.-" evidence="4"/>
<dbReference type="Proteomes" id="UP000067708">
    <property type="component" value="Chromosome"/>
</dbReference>
<reference evidence="4 5" key="1">
    <citation type="journal article" date="2014" name="Int. J. Syst. Evol. Microbiol.">
        <title>Rhodoluna lacicola gen. nov., sp. nov., a planktonic freshwater bacterium with stream-lined genome.</title>
        <authorList>
            <person name="Hahn M."/>
            <person name="Schmidt J."/>
            <person name="Taipale S.J."/>
            <person name="Doolittle W.F."/>
            <person name="Koll U."/>
        </authorList>
    </citation>
    <scope>NUCLEOTIDE SEQUENCE [LARGE SCALE GENOMIC DNA]</scope>
    <source>
        <strain evidence="4 5">MWH-Ta8</strain>
    </source>
</reference>
<evidence type="ECO:0000256" key="2">
    <source>
        <dbReference type="ARBA" id="ARBA00022801"/>
    </source>
</evidence>
<keyword evidence="3" id="KW-1133">Transmembrane helix</keyword>
<dbReference type="HOGENOM" id="CLU_017692_0_1_11"/>
<organism evidence="4 5">
    <name type="scientific">Rhodoluna lacicola</name>
    <dbReference type="NCBI Taxonomy" id="529884"/>
    <lineage>
        <taxon>Bacteria</taxon>
        <taxon>Bacillati</taxon>
        <taxon>Actinomycetota</taxon>
        <taxon>Actinomycetes</taxon>
        <taxon>Micrococcales</taxon>
        <taxon>Microbacteriaceae</taxon>
        <taxon>Luna cluster</taxon>
        <taxon>Luna-1 subcluster</taxon>
        <taxon>Rhodoluna</taxon>
    </lineage>
</organism>
<gene>
    <name evidence="4" type="ORF">Rhola_00003440</name>
</gene>
<protein>
    <submittedName>
        <fullName evidence="4">D-alanyl-D-alanine carboxypeptidase (Penicillin-binding protein 4)</fullName>
        <ecNumber evidence="4">3.4.16.4</ecNumber>
        <ecNumber evidence="4">3.4.21.-</ecNumber>
    </submittedName>
</protein>
<keyword evidence="5" id="KW-1185">Reference proteome</keyword>
<evidence type="ECO:0000313" key="5">
    <source>
        <dbReference type="Proteomes" id="UP000067708"/>
    </source>
</evidence>
<keyword evidence="3" id="KW-0812">Transmembrane</keyword>
<dbReference type="KEGG" id="rla:Rhola_00003440"/>
<keyword evidence="2 4" id="KW-0378">Hydrolase</keyword>
<dbReference type="PANTHER" id="PTHR30023:SF0">
    <property type="entry name" value="PENICILLIN-SENSITIVE CARBOXYPEPTIDASE A"/>
    <property type="match status" value="1"/>
</dbReference>
<evidence type="ECO:0000256" key="1">
    <source>
        <dbReference type="ARBA" id="ARBA00006096"/>
    </source>
</evidence>
<dbReference type="GO" id="GO:0009002">
    <property type="term" value="F:serine-type D-Ala-D-Ala carboxypeptidase activity"/>
    <property type="evidence" value="ECO:0007669"/>
    <property type="project" value="UniProtKB-EC"/>
</dbReference>
<dbReference type="eggNOG" id="COG2027">
    <property type="taxonomic scope" value="Bacteria"/>
</dbReference>
<keyword evidence="4" id="KW-0121">Carboxypeptidase</keyword>
<dbReference type="Gene3D" id="3.40.710.10">
    <property type="entry name" value="DD-peptidase/beta-lactamase superfamily"/>
    <property type="match status" value="2"/>
</dbReference>
<dbReference type="STRING" id="529884.Rhola_00003440"/>
<dbReference type="Pfam" id="PF02113">
    <property type="entry name" value="Peptidase_S13"/>
    <property type="match status" value="1"/>
</dbReference>
<dbReference type="InterPro" id="IPR000667">
    <property type="entry name" value="Peptidase_S13"/>
</dbReference>
<keyword evidence="3" id="KW-0472">Membrane</keyword>
<proteinExistence type="inferred from homology"/>
<feature type="transmembrane region" description="Helical" evidence="3">
    <location>
        <begin position="18"/>
        <end position="38"/>
    </location>
</feature>
<dbReference type="PRINTS" id="PR00922">
    <property type="entry name" value="DADACBPTASE3"/>
</dbReference>
<accession>A0A060JBG0</accession>
<dbReference type="InterPro" id="IPR012338">
    <property type="entry name" value="Beta-lactam/transpept-like"/>
</dbReference>